<evidence type="ECO:0008006" key="2">
    <source>
        <dbReference type="Google" id="ProtNLM"/>
    </source>
</evidence>
<dbReference type="AlphaFoldDB" id="A0A381R6V7"/>
<dbReference type="Gene3D" id="2.20.110.10">
    <property type="entry name" value="Histone H3 K4-specific methyltransferase SET7/9 N-terminal domain"/>
    <property type="match status" value="1"/>
</dbReference>
<protein>
    <recommendedName>
        <fullName evidence="2">Toxin-antitoxin system YwqK family antitoxin</fullName>
    </recommendedName>
</protein>
<proteinExistence type="predicted"/>
<sequence length="74" mass="8719">MIANFLDGQYEGKMIQWHKNGEKFKEFYYENGNEIGNQKMWDSKGNIKANYDIVNNRRYGLTGQKNCVSSNEIF</sequence>
<gene>
    <name evidence="1" type="ORF">METZ01_LOCUS39363</name>
</gene>
<organism evidence="1">
    <name type="scientific">marine metagenome</name>
    <dbReference type="NCBI Taxonomy" id="408172"/>
    <lineage>
        <taxon>unclassified sequences</taxon>
        <taxon>metagenomes</taxon>
        <taxon>ecological metagenomes</taxon>
    </lineage>
</organism>
<evidence type="ECO:0000313" key="1">
    <source>
        <dbReference type="EMBL" id="SUZ86509.1"/>
    </source>
</evidence>
<name>A0A381R6V7_9ZZZZ</name>
<accession>A0A381R6V7</accession>
<reference evidence="1" key="1">
    <citation type="submission" date="2018-05" db="EMBL/GenBank/DDBJ databases">
        <authorList>
            <person name="Lanie J.A."/>
            <person name="Ng W.-L."/>
            <person name="Kazmierczak K.M."/>
            <person name="Andrzejewski T.M."/>
            <person name="Davidsen T.M."/>
            <person name="Wayne K.J."/>
            <person name="Tettelin H."/>
            <person name="Glass J.I."/>
            <person name="Rusch D."/>
            <person name="Podicherti R."/>
            <person name="Tsui H.-C.T."/>
            <person name="Winkler M.E."/>
        </authorList>
    </citation>
    <scope>NUCLEOTIDE SEQUENCE</scope>
</reference>
<dbReference type="EMBL" id="UINC01001685">
    <property type="protein sequence ID" value="SUZ86509.1"/>
    <property type="molecule type" value="Genomic_DNA"/>
</dbReference>
<dbReference type="SUPFAM" id="SSF82185">
    <property type="entry name" value="Histone H3 K4-specific methyltransferase SET7/9 N-terminal domain"/>
    <property type="match status" value="1"/>
</dbReference>